<evidence type="ECO:0000313" key="6">
    <source>
        <dbReference type="Proteomes" id="UP000054144"/>
    </source>
</evidence>
<dbReference type="EMBL" id="KN881647">
    <property type="protein sequence ID" value="KIY51923.1"/>
    <property type="molecule type" value="Genomic_DNA"/>
</dbReference>
<keyword evidence="6" id="KW-1185">Reference proteome</keyword>
<dbReference type="InterPro" id="IPR051052">
    <property type="entry name" value="Diverse_substrate_MTase"/>
</dbReference>
<dbReference type="PANTHER" id="PTHR44942:SF4">
    <property type="entry name" value="METHYLTRANSFERASE TYPE 11 DOMAIN-CONTAINING PROTEIN"/>
    <property type="match status" value="1"/>
</dbReference>
<evidence type="ECO:0000259" key="4">
    <source>
        <dbReference type="Pfam" id="PF08241"/>
    </source>
</evidence>
<evidence type="ECO:0000256" key="1">
    <source>
        <dbReference type="ARBA" id="ARBA00008361"/>
    </source>
</evidence>
<dbReference type="Proteomes" id="UP000054144">
    <property type="component" value="Unassembled WGS sequence"/>
</dbReference>
<evidence type="ECO:0000313" key="5">
    <source>
        <dbReference type="EMBL" id="KIY51923.1"/>
    </source>
</evidence>
<dbReference type="InterPro" id="IPR029063">
    <property type="entry name" value="SAM-dependent_MTases_sf"/>
</dbReference>
<reference evidence="5 6" key="1">
    <citation type="journal article" date="2015" name="Fungal Genet. Biol.">
        <title>Evolution of novel wood decay mechanisms in Agaricales revealed by the genome sequences of Fistulina hepatica and Cylindrobasidium torrendii.</title>
        <authorList>
            <person name="Floudas D."/>
            <person name="Held B.W."/>
            <person name="Riley R."/>
            <person name="Nagy L.G."/>
            <person name="Koehler G."/>
            <person name="Ransdell A.S."/>
            <person name="Younus H."/>
            <person name="Chow J."/>
            <person name="Chiniquy J."/>
            <person name="Lipzen A."/>
            <person name="Tritt A."/>
            <person name="Sun H."/>
            <person name="Haridas S."/>
            <person name="LaButti K."/>
            <person name="Ohm R.A."/>
            <person name="Kues U."/>
            <person name="Blanchette R.A."/>
            <person name="Grigoriev I.V."/>
            <person name="Minto R.E."/>
            <person name="Hibbett D.S."/>
        </authorList>
    </citation>
    <scope>NUCLEOTIDE SEQUENCE [LARGE SCALE GENOMIC DNA]</scope>
    <source>
        <strain evidence="5 6">ATCC 64428</strain>
    </source>
</reference>
<evidence type="ECO:0000256" key="3">
    <source>
        <dbReference type="ARBA" id="ARBA00022679"/>
    </source>
</evidence>
<dbReference type="GO" id="GO:0008757">
    <property type="term" value="F:S-adenosylmethionine-dependent methyltransferase activity"/>
    <property type="evidence" value="ECO:0007669"/>
    <property type="project" value="InterPro"/>
</dbReference>
<dbReference type="Gene3D" id="3.40.50.150">
    <property type="entry name" value="Vaccinia Virus protein VP39"/>
    <property type="match status" value="1"/>
</dbReference>
<gene>
    <name evidence="5" type="ORF">FISHEDRAFT_64048</name>
</gene>
<comment type="similarity">
    <text evidence="1">Belongs to the methyltransferase superfamily.</text>
</comment>
<evidence type="ECO:0000256" key="2">
    <source>
        <dbReference type="ARBA" id="ARBA00022603"/>
    </source>
</evidence>
<dbReference type="SUPFAM" id="SSF53335">
    <property type="entry name" value="S-adenosyl-L-methionine-dependent methyltransferases"/>
    <property type="match status" value="1"/>
</dbReference>
<name>A0A0D7AMB4_9AGAR</name>
<dbReference type="CDD" id="cd02440">
    <property type="entry name" value="AdoMet_MTases"/>
    <property type="match status" value="1"/>
</dbReference>
<accession>A0A0D7AMB4</accession>
<keyword evidence="2 5" id="KW-0489">Methyltransferase</keyword>
<dbReference type="OrthoDB" id="10027013at2759"/>
<organism evidence="5 6">
    <name type="scientific">Fistulina hepatica ATCC 64428</name>
    <dbReference type="NCBI Taxonomy" id="1128425"/>
    <lineage>
        <taxon>Eukaryota</taxon>
        <taxon>Fungi</taxon>
        <taxon>Dikarya</taxon>
        <taxon>Basidiomycota</taxon>
        <taxon>Agaricomycotina</taxon>
        <taxon>Agaricomycetes</taxon>
        <taxon>Agaricomycetidae</taxon>
        <taxon>Agaricales</taxon>
        <taxon>Fistulinaceae</taxon>
        <taxon>Fistulina</taxon>
    </lineage>
</organism>
<protein>
    <submittedName>
        <fullName evidence="5">S-adenosyl-L-methionine-dependent methyltransferase</fullName>
    </submittedName>
</protein>
<keyword evidence="3 5" id="KW-0808">Transferase</keyword>
<dbReference type="GO" id="GO:0032259">
    <property type="term" value="P:methylation"/>
    <property type="evidence" value="ECO:0007669"/>
    <property type="project" value="UniProtKB-KW"/>
</dbReference>
<dbReference type="AlphaFoldDB" id="A0A0D7AMB4"/>
<dbReference type="Pfam" id="PF08241">
    <property type="entry name" value="Methyltransf_11"/>
    <property type="match status" value="1"/>
</dbReference>
<proteinExistence type="inferred from homology"/>
<dbReference type="PANTHER" id="PTHR44942">
    <property type="entry name" value="METHYLTRANSF_11 DOMAIN-CONTAINING PROTEIN"/>
    <property type="match status" value="1"/>
</dbReference>
<feature type="domain" description="Methyltransferase type 11" evidence="4">
    <location>
        <begin position="59"/>
        <end position="161"/>
    </location>
</feature>
<sequence>MSAFAKRSFDTAVYAACRPTYPNQLFQMLFKYHELGSSFNNPNNAANRSKKIPRWDLAVDLGCGTGQATLGIVSSFKRVVGVDASEKMLDGARKYITANLDKQVLDAHQIDFVASSAEDLSFLQDSSVDMVIAAQAAHWFDWNKMWPQLARVMRAGGSAAFWIYSEFRLTDYPSATAVINDYMVGTDPANSVGSYWQQPGRSILNNHLLDVPAANAVVPGAFDNWTRLFFTGPHYPTLPGNAPVILRRDTTWEGLLGYLQTFSALHVFREQHPEDAEHPDGDITVRFLKRLKDAVRTEDGGVDAGERLRIDWPLAVILVKKT</sequence>
<dbReference type="InterPro" id="IPR013216">
    <property type="entry name" value="Methyltransf_11"/>
</dbReference>